<feature type="transmembrane region" description="Helical" evidence="1">
    <location>
        <begin position="7"/>
        <end position="26"/>
    </location>
</feature>
<feature type="transmembrane region" description="Helical" evidence="1">
    <location>
        <begin position="91"/>
        <end position="111"/>
    </location>
</feature>
<feature type="transmembrane region" description="Helical" evidence="1">
    <location>
        <begin position="65"/>
        <end position="84"/>
    </location>
</feature>
<keyword evidence="1" id="KW-0472">Membrane</keyword>
<organism evidence="2 3">
    <name type="scientific">Nonomuraea solani</name>
    <dbReference type="NCBI Taxonomy" id="1144553"/>
    <lineage>
        <taxon>Bacteria</taxon>
        <taxon>Bacillati</taxon>
        <taxon>Actinomycetota</taxon>
        <taxon>Actinomycetes</taxon>
        <taxon>Streptosporangiales</taxon>
        <taxon>Streptosporangiaceae</taxon>
        <taxon>Nonomuraea</taxon>
    </lineage>
</organism>
<keyword evidence="3" id="KW-1185">Reference proteome</keyword>
<gene>
    <name evidence="2" type="ORF">SAMN05444920_103619</name>
</gene>
<reference evidence="2 3" key="1">
    <citation type="submission" date="2016-10" db="EMBL/GenBank/DDBJ databases">
        <authorList>
            <person name="de Groot N.N."/>
        </authorList>
    </citation>
    <scope>NUCLEOTIDE SEQUENCE [LARGE SCALE GENOMIC DNA]</scope>
    <source>
        <strain evidence="2 3">CGMCC 4.7037</strain>
    </source>
</reference>
<dbReference type="Proteomes" id="UP000236732">
    <property type="component" value="Unassembled WGS sequence"/>
</dbReference>
<protein>
    <submittedName>
        <fullName evidence="2">Uncharacterized protein</fullName>
    </submittedName>
</protein>
<dbReference type="RefSeq" id="WP_103956262.1">
    <property type="nucleotide sequence ID" value="NZ_FNVT01000003.1"/>
</dbReference>
<evidence type="ECO:0000313" key="3">
    <source>
        <dbReference type="Proteomes" id="UP000236732"/>
    </source>
</evidence>
<evidence type="ECO:0000313" key="2">
    <source>
        <dbReference type="EMBL" id="SEG63756.1"/>
    </source>
</evidence>
<keyword evidence="1" id="KW-0812">Transmembrane</keyword>
<dbReference type="EMBL" id="FNVT01000003">
    <property type="protein sequence ID" value="SEG63756.1"/>
    <property type="molecule type" value="Genomic_DNA"/>
</dbReference>
<proteinExistence type="predicted"/>
<evidence type="ECO:0000256" key="1">
    <source>
        <dbReference type="SAM" id="Phobius"/>
    </source>
</evidence>
<name>A0A1H6BU57_9ACTN</name>
<keyword evidence="1" id="KW-1133">Transmembrane helix</keyword>
<accession>A0A1H6BU57</accession>
<sequence>MTRRGQVLVVLGLLPAAAFVAGHYLAMRDAVGQVLTGPGAYEVRQDGGLAEDMAGVRAEGGPRGLLAGFAALAVTCLGLLSAGLRGRARTIAALLAGAAWLLYPVVAVRTLGQLGRLMLGDGGNTGFPHDYAGWLPWLLLVLVAAAVLQATGLLSGVRRYEQVV</sequence>
<feature type="transmembrane region" description="Helical" evidence="1">
    <location>
        <begin position="131"/>
        <end position="154"/>
    </location>
</feature>
<dbReference type="AlphaFoldDB" id="A0A1H6BU57"/>